<feature type="binding site" evidence="7">
    <location>
        <position position="44"/>
    </location>
    <ligand>
        <name>NADP(+)</name>
        <dbReference type="ChEBI" id="CHEBI:58349"/>
    </ligand>
</feature>
<proteinExistence type="inferred from homology"/>
<name>A0A2G4YR83_9PROT</name>
<dbReference type="GO" id="GO:0004345">
    <property type="term" value="F:glucose-6-phosphate dehydrogenase activity"/>
    <property type="evidence" value="ECO:0007669"/>
    <property type="project" value="UniProtKB-UniRule"/>
</dbReference>
<dbReference type="Gene3D" id="3.30.360.10">
    <property type="entry name" value="Dihydrodipicolinate Reductase, domain 2"/>
    <property type="match status" value="1"/>
</dbReference>
<keyword evidence="5 7" id="KW-0560">Oxidoreductase</keyword>
<feature type="active site" description="Proton acceptor" evidence="7">
    <location>
        <position position="234"/>
    </location>
</feature>
<keyword evidence="4 7" id="KW-0521">NADP</keyword>
<feature type="domain" description="Glucose-6-phosphate dehydrogenase NAD-binding" evidence="8">
    <location>
        <begin position="7"/>
        <end position="181"/>
    </location>
</feature>
<evidence type="ECO:0000256" key="3">
    <source>
        <dbReference type="ARBA" id="ARBA00022526"/>
    </source>
</evidence>
<dbReference type="GO" id="GO:0009051">
    <property type="term" value="P:pentose-phosphate shunt, oxidative branch"/>
    <property type="evidence" value="ECO:0007669"/>
    <property type="project" value="TreeGrafter"/>
</dbReference>
<feature type="domain" description="Glucose-6-phosphate dehydrogenase C-terminal" evidence="9">
    <location>
        <begin position="184"/>
        <end position="473"/>
    </location>
</feature>
<dbReference type="InterPro" id="IPR036291">
    <property type="entry name" value="NAD(P)-bd_dom_sf"/>
</dbReference>
<evidence type="ECO:0000256" key="1">
    <source>
        <dbReference type="ARBA" id="ARBA00004937"/>
    </source>
</evidence>
<reference evidence="10 11" key="1">
    <citation type="submission" date="2017-10" db="EMBL/GenBank/DDBJ databases">
        <title>Frigbacter circumglobatus gen. nov. sp. nov., isolated from sediment cultured in situ.</title>
        <authorList>
            <person name="Zhao Z."/>
        </authorList>
    </citation>
    <scope>NUCLEOTIDE SEQUENCE [LARGE SCALE GENOMIC DNA]</scope>
    <source>
        <strain evidence="10 11">ZYL</strain>
    </source>
</reference>
<sequence>MTALDIVFFGGTGDLCLRKLMPALYFLYRDGKLPMGSRILGLSRGHVSRADYQYQVLEKLKLYLGEKYDGEVGRTFATLLDYRELDIPDQKSWATLKDYLAPVGAREIIYYMAVPPTLFGTVCAQLKQHDLNPINSRLVVEKPLGEDEQSAEAVNDILSTSFEESQIYRIDHYLGKEAVQNILPFRFANRMMEAIWNRDHIDHVEITVAETVGVEGRAAFLDRAGILRDMIQNHLMQVLCFVAMDAPTDGSADSIRDQKVRVVDALRPVTLDNIHDHVVRAQYGPGNAQPGYRQEIADQDIAGTGETYVAVKALIDSERWQGVPFYLRTGKRLSARYAEVVVTFKAPESTAYAGAPANRIIIGLQPDMTISCSMAMKQVLKSADDLGHHNFTDDMLAGEAVRIPDAYEKLLGDVMQGHQAYFVRHDEIIASWKWIDGIRKAWVAADLPLHSYEAGSMGPEASDALLAADGHTWYSKEKEI</sequence>
<dbReference type="PIRSF" id="PIRSF000110">
    <property type="entry name" value="G6PD"/>
    <property type="match status" value="1"/>
</dbReference>
<gene>
    <name evidence="7 10" type="primary">zwf</name>
    <name evidence="10" type="ORF">CRD36_08875</name>
</gene>
<dbReference type="Gene3D" id="3.40.50.720">
    <property type="entry name" value="NAD(P)-binding Rossmann-like Domain"/>
    <property type="match status" value="1"/>
</dbReference>
<evidence type="ECO:0000256" key="7">
    <source>
        <dbReference type="HAMAP-Rule" id="MF_00966"/>
    </source>
</evidence>
<dbReference type="Pfam" id="PF00479">
    <property type="entry name" value="G6PD_N"/>
    <property type="match status" value="1"/>
</dbReference>
<feature type="binding site" evidence="7">
    <location>
        <begin position="86"/>
        <end position="87"/>
    </location>
    <ligand>
        <name>NADP(+)</name>
        <dbReference type="ChEBI" id="CHEBI:58349"/>
    </ligand>
</feature>
<dbReference type="EC" id="1.1.1.49" evidence="7"/>
<feature type="binding site" evidence="7">
    <location>
        <position position="176"/>
    </location>
    <ligand>
        <name>substrate</name>
    </ligand>
</feature>
<feature type="binding site" evidence="7">
    <location>
        <position position="142"/>
    </location>
    <ligand>
        <name>NADP(+)</name>
        <dbReference type="ChEBI" id="CHEBI:58349"/>
    </ligand>
</feature>
<evidence type="ECO:0000313" key="10">
    <source>
        <dbReference type="EMBL" id="PHZ84832.1"/>
    </source>
</evidence>
<comment type="function">
    <text evidence="7">Catalyzes the oxidation of glucose 6-phosphate to 6-phosphogluconolactone.</text>
</comment>
<dbReference type="SUPFAM" id="SSF51735">
    <property type="entry name" value="NAD(P)-binding Rossmann-fold domains"/>
    <property type="match status" value="1"/>
</dbReference>
<dbReference type="GO" id="GO:0006006">
    <property type="term" value="P:glucose metabolic process"/>
    <property type="evidence" value="ECO:0007669"/>
    <property type="project" value="UniProtKB-KW"/>
</dbReference>
<dbReference type="InterPro" id="IPR019796">
    <property type="entry name" value="G6P_DH_AS"/>
</dbReference>
<evidence type="ECO:0000313" key="11">
    <source>
        <dbReference type="Proteomes" id="UP000229730"/>
    </source>
</evidence>
<keyword evidence="3 7" id="KW-0313">Glucose metabolism</keyword>
<dbReference type="HAMAP" id="MF_00966">
    <property type="entry name" value="G6PD"/>
    <property type="match status" value="1"/>
</dbReference>
<organism evidence="10 11">
    <name type="scientific">Paremcibacter congregatus</name>
    <dbReference type="NCBI Taxonomy" id="2043170"/>
    <lineage>
        <taxon>Bacteria</taxon>
        <taxon>Pseudomonadati</taxon>
        <taxon>Pseudomonadota</taxon>
        <taxon>Alphaproteobacteria</taxon>
        <taxon>Emcibacterales</taxon>
        <taxon>Emcibacteraceae</taxon>
        <taxon>Paremcibacter</taxon>
    </lineage>
</organism>
<dbReference type="RefSeq" id="WP_099472404.1">
    <property type="nucleotide sequence ID" value="NZ_CP041025.1"/>
</dbReference>
<comment type="similarity">
    <text evidence="2 7">Belongs to the glucose-6-phosphate dehydrogenase family.</text>
</comment>
<dbReference type="InParanoid" id="A0A2G4YR83"/>
<evidence type="ECO:0000259" key="8">
    <source>
        <dbReference type="Pfam" id="PF00479"/>
    </source>
</evidence>
<dbReference type="PANTHER" id="PTHR23429">
    <property type="entry name" value="GLUCOSE-6-PHOSPHATE 1-DEHYDROGENASE G6PD"/>
    <property type="match status" value="1"/>
</dbReference>
<accession>A0A2G4YR83</accession>
<dbReference type="OrthoDB" id="9802739at2"/>
<dbReference type="AlphaFoldDB" id="A0A2G4YR83"/>
<dbReference type="EMBL" id="PDEM01000020">
    <property type="protein sequence ID" value="PHZ84832.1"/>
    <property type="molecule type" value="Genomic_DNA"/>
</dbReference>
<keyword evidence="11" id="KW-1185">Reference proteome</keyword>
<evidence type="ECO:0000259" key="9">
    <source>
        <dbReference type="Pfam" id="PF02781"/>
    </source>
</evidence>
<comment type="pathway">
    <text evidence="1 7">Carbohydrate degradation; pentose phosphate pathway; D-ribulose 5-phosphate from D-glucose 6-phosphate (oxidative stage): step 1/3.</text>
</comment>
<keyword evidence="6 7" id="KW-0119">Carbohydrate metabolism</keyword>
<evidence type="ECO:0000256" key="4">
    <source>
        <dbReference type="ARBA" id="ARBA00022857"/>
    </source>
</evidence>
<dbReference type="GO" id="GO:0050661">
    <property type="term" value="F:NADP binding"/>
    <property type="evidence" value="ECO:0007669"/>
    <property type="project" value="UniProtKB-UniRule"/>
</dbReference>
<dbReference type="FunCoup" id="A0A2G4YR83">
    <property type="interactions" value="457"/>
</dbReference>
<comment type="caution">
    <text evidence="10">The sequence shown here is derived from an EMBL/GenBank/DDBJ whole genome shotgun (WGS) entry which is preliminary data.</text>
</comment>
<dbReference type="SUPFAM" id="SSF55347">
    <property type="entry name" value="Glyceraldehyde-3-phosphate dehydrogenase-like, C-terminal domain"/>
    <property type="match status" value="1"/>
</dbReference>
<feature type="binding site" evidence="7">
    <location>
        <position position="210"/>
    </location>
    <ligand>
        <name>substrate</name>
    </ligand>
</feature>
<dbReference type="InterPro" id="IPR001282">
    <property type="entry name" value="G6P_DH"/>
</dbReference>
<comment type="catalytic activity">
    <reaction evidence="7">
        <text>D-glucose 6-phosphate + NADP(+) = 6-phospho-D-glucono-1,5-lactone + NADPH + H(+)</text>
        <dbReference type="Rhea" id="RHEA:15841"/>
        <dbReference type="ChEBI" id="CHEBI:15378"/>
        <dbReference type="ChEBI" id="CHEBI:57783"/>
        <dbReference type="ChEBI" id="CHEBI:57955"/>
        <dbReference type="ChEBI" id="CHEBI:58349"/>
        <dbReference type="ChEBI" id="CHEBI:61548"/>
        <dbReference type="EC" id="1.1.1.49"/>
    </reaction>
</comment>
<feature type="binding site" evidence="7">
    <location>
        <position position="229"/>
    </location>
    <ligand>
        <name>substrate</name>
    </ligand>
</feature>
<feature type="binding site" evidence="7">
    <location>
        <position position="172"/>
    </location>
    <ligand>
        <name>substrate</name>
    </ligand>
</feature>
<dbReference type="Proteomes" id="UP000229730">
    <property type="component" value="Unassembled WGS sequence"/>
</dbReference>
<dbReference type="InterPro" id="IPR022675">
    <property type="entry name" value="G6P_DH_C"/>
</dbReference>
<feature type="binding site" evidence="7">
    <location>
        <position position="331"/>
    </location>
    <ligand>
        <name>substrate</name>
    </ligand>
</feature>
<dbReference type="GO" id="GO:0005829">
    <property type="term" value="C:cytosol"/>
    <property type="evidence" value="ECO:0007669"/>
    <property type="project" value="TreeGrafter"/>
</dbReference>
<dbReference type="Pfam" id="PF02781">
    <property type="entry name" value="G6PD_C"/>
    <property type="match status" value="1"/>
</dbReference>
<evidence type="ECO:0000256" key="5">
    <source>
        <dbReference type="ARBA" id="ARBA00023002"/>
    </source>
</evidence>
<evidence type="ECO:0000256" key="6">
    <source>
        <dbReference type="ARBA" id="ARBA00023277"/>
    </source>
</evidence>
<dbReference type="PANTHER" id="PTHR23429:SF0">
    <property type="entry name" value="GLUCOSE-6-PHOSPHATE 1-DEHYDROGENASE"/>
    <property type="match status" value="1"/>
</dbReference>
<protein>
    <recommendedName>
        <fullName evidence="7">Glucose-6-phosphate 1-dehydrogenase</fullName>
        <shortName evidence="7">G6PD</shortName>
        <ecNumber evidence="7">1.1.1.49</ecNumber>
    </recommendedName>
</protein>
<dbReference type="UniPathway" id="UPA00115">
    <property type="reaction ID" value="UER00408"/>
</dbReference>
<dbReference type="InterPro" id="IPR022674">
    <property type="entry name" value="G6P_DH_NAD-bd"/>
</dbReference>
<dbReference type="PRINTS" id="PR00079">
    <property type="entry name" value="G6PDHDRGNASE"/>
</dbReference>
<dbReference type="NCBIfam" id="TIGR00871">
    <property type="entry name" value="zwf"/>
    <property type="match status" value="1"/>
</dbReference>
<comment type="caution">
    <text evidence="7">Lacks conserved residue(s) required for the propagation of feature annotation.</text>
</comment>
<dbReference type="PROSITE" id="PS00069">
    <property type="entry name" value="G6P_DEHYDROGENASE"/>
    <property type="match status" value="1"/>
</dbReference>
<evidence type="ECO:0000256" key="2">
    <source>
        <dbReference type="ARBA" id="ARBA00009975"/>
    </source>
</evidence>